<evidence type="ECO:0000259" key="1">
    <source>
        <dbReference type="Pfam" id="PF01551"/>
    </source>
</evidence>
<reference evidence="2" key="1">
    <citation type="submission" date="2019-08" db="EMBL/GenBank/DDBJ databases">
        <authorList>
            <person name="Kucharzyk K."/>
            <person name="Murdoch R.W."/>
            <person name="Higgins S."/>
            <person name="Loffler F."/>
        </authorList>
    </citation>
    <scope>NUCLEOTIDE SEQUENCE</scope>
</reference>
<dbReference type="PANTHER" id="PTHR21666:SF270">
    <property type="entry name" value="MUREIN HYDROLASE ACTIVATOR ENVC"/>
    <property type="match status" value="1"/>
</dbReference>
<dbReference type="Pfam" id="PF01551">
    <property type="entry name" value="Peptidase_M23"/>
    <property type="match status" value="1"/>
</dbReference>
<dbReference type="PANTHER" id="PTHR21666">
    <property type="entry name" value="PEPTIDASE-RELATED"/>
    <property type="match status" value="1"/>
</dbReference>
<dbReference type="AlphaFoldDB" id="A0A644VPM8"/>
<dbReference type="InterPro" id="IPR011055">
    <property type="entry name" value="Dup_hybrid_motif"/>
</dbReference>
<dbReference type="GO" id="GO:0004222">
    <property type="term" value="F:metalloendopeptidase activity"/>
    <property type="evidence" value="ECO:0007669"/>
    <property type="project" value="TreeGrafter"/>
</dbReference>
<comment type="caution">
    <text evidence="2">The sequence shown here is derived from an EMBL/GenBank/DDBJ whole genome shotgun (WGS) entry which is preliminary data.</text>
</comment>
<dbReference type="EMBL" id="VSSQ01000389">
    <property type="protein sequence ID" value="MPL93338.1"/>
    <property type="molecule type" value="Genomic_DNA"/>
</dbReference>
<name>A0A644VPM8_9ZZZZ</name>
<organism evidence="2">
    <name type="scientific">bioreactor metagenome</name>
    <dbReference type="NCBI Taxonomy" id="1076179"/>
    <lineage>
        <taxon>unclassified sequences</taxon>
        <taxon>metagenomes</taxon>
        <taxon>ecological metagenomes</taxon>
    </lineage>
</organism>
<dbReference type="InterPro" id="IPR050570">
    <property type="entry name" value="Cell_wall_metabolism_enzyme"/>
</dbReference>
<evidence type="ECO:0000313" key="2">
    <source>
        <dbReference type="EMBL" id="MPL93338.1"/>
    </source>
</evidence>
<gene>
    <name evidence="2" type="ORF">SDC9_39464</name>
</gene>
<accession>A0A644VPM8</accession>
<proteinExistence type="predicted"/>
<dbReference type="InterPro" id="IPR016047">
    <property type="entry name" value="M23ase_b-sheet_dom"/>
</dbReference>
<protein>
    <recommendedName>
        <fullName evidence="1">M23ase beta-sheet core domain-containing protein</fullName>
    </recommendedName>
</protein>
<sequence length="100" mass="10899">MLDIGNSRYVYYAHCVPNKFMVTQGKTVKEGDPIALLGNSGNSTGPHLHFQITDGPHIFFSNGLPFVIKKYTKTGNSGTGPSSPVVYTNAMMEEQTVISF</sequence>
<dbReference type="SUPFAM" id="SSF51261">
    <property type="entry name" value="Duplicated hybrid motif"/>
    <property type="match status" value="1"/>
</dbReference>
<feature type="domain" description="M23ase beta-sheet core" evidence="1">
    <location>
        <begin position="2"/>
        <end position="53"/>
    </location>
</feature>
<dbReference type="Gene3D" id="2.70.70.10">
    <property type="entry name" value="Glucose Permease (Domain IIA)"/>
    <property type="match status" value="1"/>
</dbReference>
<dbReference type="CDD" id="cd12797">
    <property type="entry name" value="M23_peptidase"/>
    <property type="match status" value="1"/>
</dbReference>